<sequence>MMRAPRWESRGEPTWTDHVVERPIVPSYWRKPPNIQNWHSFSVPDLASHKSISPRRAPKLSELQDGSAERSSLLQERWRTRRQKRPPRSGGATSRRRTRGREAGRPLAVARHEEVAEAQLERAPVPDVAGVGRRADHAGWTHRCGRRRPPPQRGGWPSSGAARVFGAISA</sequence>
<feature type="region of interest" description="Disordered" evidence="1">
    <location>
        <begin position="126"/>
        <end position="170"/>
    </location>
</feature>
<name>A0ABN9Y9U5_9DINO</name>
<accession>A0ABN9Y9U5</accession>
<reference evidence="2" key="1">
    <citation type="submission" date="2023-10" db="EMBL/GenBank/DDBJ databases">
        <authorList>
            <person name="Chen Y."/>
            <person name="Shah S."/>
            <person name="Dougan E. K."/>
            <person name="Thang M."/>
            <person name="Chan C."/>
        </authorList>
    </citation>
    <scope>NUCLEOTIDE SEQUENCE [LARGE SCALE GENOMIC DNA]</scope>
</reference>
<protein>
    <submittedName>
        <fullName evidence="2">Uncharacterized protein</fullName>
    </submittedName>
</protein>
<evidence type="ECO:0000313" key="2">
    <source>
        <dbReference type="EMBL" id="CAK0908817.1"/>
    </source>
</evidence>
<feature type="region of interest" description="Disordered" evidence="1">
    <location>
        <begin position="46"/>
        <end position="108"/>
    </location>
</feature>
<comment type="caution">
    <text evidence="2">The sequence shown here is derived from an EMBL/GenBank/DDBJ whole genome shotgun (WGS) entry which is preliminary data.</text>
</comment>
<proteinExistence type="predicted"/>
<keyword evidence="3" id="KW-1185">Reference proteome</keyword>
<organism evidence="2 3">
    <name type="scientific">Prorocentrum cordatum</name>
    <dbReference type="NCBI Taxonomy" id="2364126"/>
    <lineage>
        <taxon>Eukaryota</taxon>
        <taxon>Sar</taxon>
        <taxon>Alveolata</taxon>
        <taxon>Dinophyceae</taxon>
        <taxon>Prorocentrales</taxon>
        <taxon>Prorocentraceae</taxon>
        <taxon>Prorocentrum</taxon>
    </lineage>
</organism>
<gene>
    <name evidence="2" type="ORF">PCOR1329_LOCUS83412</name>
</gene>
<dbReference type="EMBL" id="CAUYUJ010022082">
    <property type="protein sequence ID" value="CAK0908817.1"/>
    <property type="molecule type" value="Genomic_DNA"/>
</dbReference>
<evidence type="ECO:0000256" key="1">
    <source>
        <dbReference type="SAM" id="MobiDB-lite"/>
    </source>
</evidence>
<evidence type="ECO:0000313" key="3">
    <source>
        <dbReference type="Proteomes" id="UP001189429"/>
    </source>
</evidence>
<dbReference type="Proteomes" id="UP001189429">
    <property type="component" value="Unassembled WGS sequence"/>
</dbReference>